<keyword evidence="6 17" id="KW-0813">Transport</keyword>
<dbReference type="PANTHER" id="PTHR43507:SF20">
    <property type="entry name" value="NADH-UBIQUINONE OXIDOREDUCTASE CHAIN 4"/>
    <property type="match status" value="1"/>
</dbReference>
<dbReference type="InterPro" id="IPR003918">
    <property type="entry name" value="NADH_UbQ_OxRdtase"/>
</dbReference>
<sequence>MVKFILLLFYLVFIIKYLNKKIKMLIMNYLIINMFFMLLINYKMMNLYFNKIYLCFMYDMISYSLIILVFWIMFLSMFINMNFIMMKFNTNFILLILFLILFMVLYFMSMNLIFFYIFFESSLIPMFMLIMGWGMQIDRIQASMFMLLYTIFSSLPMLLLFIYIYLFNKTIDLNCLYFDYNKFIIKFYIYMFLISGFLIKMPMYFVHLWLPKAHVEAPISGSMILAGVMLKLGSYGIYRLIMIFPKLFINYNMIMINIMLLGGVYSSIICLNLNDYKIIVAYSSVVHMSTVMSSLMSLNNWGFMGAYFMMIAHGLCSSGLFILVNLNYECLGSRLIMINKGLLNLIPSLSLWWFLFCISNMSAPISLNLIGEIMMINSLILFFKKFIFYLFMLIFFSSCYNMFMFSFSQHGVYNFNMKSFKSIELSKYLILIFHWFPLNFIFLNLNLIY</sequence>
<comment type="subcellular location">
    <subcellularLocation>
        <location evidence="2 17">Mitochondrion membrane</location>
        <topology evidence="2 17">Multi-pass membrane protein</topology>
    </subcellularLocation>
</comment>
<evidence type="ECO:0000256" key="2">
    <source>
        <dbReference type="ARBA" id="ARBA00004225"/>
    </source>
</evidence>
<evidence type="ECO:0000256" key="9">
    <source>
        <dbReference type="ARBA" id="ARBA00022967"/>
    </source>
</evidence>
<evidence type="ECO:0000313" key="19">
    <source>
        <dbReference type="EMBL" id="AHX97872.1"/>
    </source>
</evidence>
<comment type="similarity">
    <text evidence="3 17">Belongs to the complex I subunit 4 family.</text>
</comment>
<feature type="transmembrane region" description="Helical" evidence="17">
    <location>
        <begin position="146"/>
        <end position="167"/>
    </location>
</feature>
<evidence type="ECO:0000256" key="4">
    <source>
        <dbReference type="ARBA" id="ARBA00012944"/>
    </source>
</evidence>
<accession>A0A0U1WEJ5</accession>
<evidence type="ECO:0000259" key="18">
    <source>
        <dbReference type="Pfam" id="PF00361"/>
    </source>
</evidence>
<protein>
    <recommendedName>
        <fullName evidence="5 17">NADH-ubiquinone oxidoreductase chain 4</fullName>
        <ecNumber evidence="4 17">7.1.1.2</ecNumber>
    </recommendedName>
</protein>
<keyword evidence="14 17" id="KW-0496">Mitochondrion</keyword>
<feature type="transmembrane region" description="Helical" evidence="17">
    <location>
        <begin position="428"/>
        <end position="448"/>
    </location>
</feature>
<dbReference type="GO" id="GO:0015990">
    <property type="term" value="P:electron transport coupled proton transport"/>
    <property type="evidence" value="ECO:0007669"/>
    <property type="project" value="TreeGrafter"/>
</dbReference>
<evidence type="ECO:0000256" key="11">
    <source>
        <dbReference type="ARBA" id="ARBA00022989"/>
    </source>
</evidence>
<evidence type="ECO:0000256" key="6">
    <source>
        <dbReference type="ARBA" id="ARBA00022448"/>
    </source>
</evidence>
<dbReference type="GO" id="GO:0008137">
    <property type="term" value="F:NADH dehydrogenase (ubiquinone) activity"/>
    <property type="evidence" value="ECO:0007669"/>
    <property type="project" value="UniProtKB-UniRule"/>
</dbReference>
<keyword evidence="10 17" id="KW-0249">Electron transport</keyword>
<dbReference type="AlphaFoldDB" id="A0A0U1WEJ5"/>
<evidence type="ECO:0000256" key="1">
    <source>
        <dbReference type="ARBA" id="ARBA00003257"/>
    </source>
</evidence>
<geneLocation type="mitochondrion" evidence="19"/>
<evidence type="ECO:0000256" key="5">
    <source>
        <dbReference type="ARBA" id="ARBA00021006"/>
    </source>
</evidence>
<feature type="transmembrane region" description="Helical" evidence="17">
    <location>
        <begin position="114"/>
        <end position="134"/>
    </location>
</feature>
<keyword evidence="11 17" id="KW-1133">Transmembrane helix</keyword>
<evidence type="ECO:0000256" key="8">
    <source>
        <dbReference type="ARBA" id="ARBA00022692"/>
    </source>
</evidence>
<feature type="transmembrane region" description="Helical" evidence="17">
    <location>
        <begin position="187"/>
        <end position="210"/>
    </location>
</feature>
<evidence type="ECO:0000256" key="3">
    <source>
        <dbReference type="ARBA" id="ARBA00009025"/>
    </source>
</evidence>
<evidence type="ECO:0000256" key="7">
    <source>
        <dbReference type="ARBA" id="ARBA00022660"/>
    </source>
</evidence>
<evidence type="ECO:0000256" key="16">
    <source>
        <dbReference type="ARBA" id="ARBA00049551"/>
    </source>
</evidence>
<comment type="catalytic activity">
    <reaction evidence="16 17">
        <text>a ubiquinone + NADH + 5 H(+)(in) = a ubiquinol + NAD(+) + 4 H(+)(out)</text>
        <dbReference type="Rhea" id="RHEA:29091"/>
        <dbReference type="Rhea" id="RHEA-COMP:9565"/>
        <dbReference type="Rhea" id="RHEA-COMP:9566"/>
        <dbReference type="ChEBI" id="CHEBI:15378"/>
        <dbReference type="ChEBI" id="CHEBI:16389"/>
        <dbReference type="ChEBI" id="CHEBI:17976"/>
        <dbReference type="ChEBI" id="CHEBI:57540"/>
        <dbReference type="ChEBI" id="CHEBI:57945"/>
        <dbReference type="EC" id="7.1.1.2"/>
    </reaction>
</comment>
<evidence type="ECO:0000256" key="12">
    <source>
        <dbReference type="ARBA" id="ARBA00023027"/>
    </source>
</evidence>
<evidence type="ECO:0000256" key="14">
    <source>
        <dbReference type="ARBA" id="ARBA00023128"/>
    </source>
</evidence>
<evidence type="ECO:0000256" key="17">
    <source>
        <dbReference type="RuleBase" id="RU003297"/>
    </source>
</evidence>
<feature type="transmembrane region" description="Helical" evidence="17">
    <location>
        <begin position="60"/>
        <end position="79"/>
    </location>
</feature>
<dbReference type="GO" id="GO:0003954">
    <property type="term" value="F:NADH dehydrogenase activity"/>
    <property type="evidence" value="ECO:0007669"/>
    <property type="project" value="TreeGrafter"/>
</dbReference>
<reference evidence="19" key="1">
    <citation type="submission" date="2014-02" db="EMBL/GenBank/DDBJ databases">
        <title>The comparative mitochondrial genomes from Braconidae subfamilies and the phylogeny of the Hymenoptera.</title>
        <authorList>
            <person name="Li Q."/>
            <person name="Wei S.J."/>
            <person name="Chen X.X."/>
        </authorList>
    </citation>
    <scope>NUCLEOTIDE SEQUENCE</scope>
</reference>
<keyword evidence="9" id="KW-1278">Translocase</keyword>
<comment type="function">
    <text evidence="1">Core subunit of the mitochondrial membrane respiratory chain NADH dehydrogenase (Complex I) that is believed to belong to the minimal assembly required for catalysis. Complex I functions in the transfer of electrons from NADH to the respiratory chain. The immediate electron acceptor for the enzyme is believed to be ubiquinone.</text>
</comment>
<evidence type="ECO:0000256" key="15">
    <source>
        <dbReference type="ARBA" id="ARBA00023136"/>
    </source>
</evidence>
<evidence type="ECO:0000256" key="13">
    <source>
        <dbReference type="ARBA" id="ARBA00023075"/>
    </source>
</evidence>
<feature type="transmembrane region" description="Helical" evidence="17">
    <location>
        <begin position="91"/>
        <end position="108"/>
    </location>
</feature>
<dbReference type="PRINTS" id="PR01437">
    <property type="entry name" value="NUOXDRDTASE4"/>
</dbReference>
<keyword evidence="13 17" id="KW-0830">Ubiquinone</keyword>
<keyword evidence="12 17" id="KW-0520">NAD</keyword>
<proteinExistence type="inferred from homology"/>
<feature type="transmembrane region" description="Helical" evidence="17">
    <location>
        <begin position="386"/>
        <end position="407"/>
    </location>
</feature>
<feature type="transmembrane region" description="Helical" evidence="17">
    <location>
        <begin position="247"/>
        <end position="271"/>
    </location>
</feature>
<feature type="transmembrane region" description="Helical" evidence="17">
    <location>
        <begin position="222"/>
        <end position="241"/>
    </location>
</feature>
<name>A0A0U1WEJ5_9HYME</name>
<keyword evidence="15 17" id="KW-0472">Membrane</keyword>
<feature type="transmembrane region" description="Helical" evidence="17">
    <location>
        <begin position="345"/>
        <end position="366"/>
    </location>
</feature>
<dbReference type="EMBL" id="KJ412477">
    <property type="protein sequence ID" value="AHX97872.1"/>
    <property type="molecule type" value="Genomic_DNA"/>
</dbReference>
<feature type="transmembrane region" description="Helical" evidence="17">
    <location>
        <begin position="21"/>
        <end position="40"/>
    </location>
</feature>
<evidence type="ECO:0000256" key="10">
    <source>
        <dbReference type="ARBA" id="ARBA00022982"/>
    </source>
</evidence>
<dbReference type="Pfam" id="PF00361">
    <property type="entry name" value="Proton_antipo_M"/>
    <property type="match status" value="1"/>
</dbReference>
<feature type="transmembrane region" description="Helical" evidence="17">
    <location>
        <begin position="304"/>
        <end position="324"/>
    </location>
</feature>
<dbReference type="InterPro" id="IPR001750">
    <property type="entry name" value="ND/Mrp_TM"/>
</dbReference>
<dbReference type="EC" id="7.1.1.2" evidence="4 17"/>
<gene>
    <name evidence="19" type="primary">ND4</name>
</gene>
<comment type="function">
    <text evidence="17">Core subunit of the mitochondrial membrane respiratory chain NADH dehydrogenase (Complex I) which catalyzes electron transfer from NADH through the respiratory chain, using ubiquinone as an electron acceptor. Essential for the catalytic activity and assembly of complex I.</text>
</comment>
<dbReference type="PANTHER" id="PTHR43507">
    <property type="entry name" value="NADH-UBIQUINONE OXIDOREDUCTASE CHAIN 4"/>
    <property type="match status" value="1"/>
</dbReference>
<dbReference type="GO" id="GO:0048039">
    <property type="term" value="F:ubiquinone binding"/>
    <property type="evidence" value="ECO:0007669"/>
    <property type="project" value="TreeGrafter"/>
</dbReference>
<dbReference type="GO" id="GO:0042773">
    <property type="term" value="P:ATP synthesis coupled electron transport"/>
    <property type="evidence" value="ECO:0007669"/>
    <property type="project" value="InterPro"/>
</dbReference>
<dbReference type="GO" id="GO:0031966">
    <property type="term" value="C:mitochondrial membrane"/>
    <property type="evidence" value="ECO:0007669"/>
    <property type="project" value="UniProtKB-SubCell"/>
</dbReference>
<organism evidence="19">
    <name type="scientific">Proterops sp. QL-2014</name>
    <dbReference type="NCBI Taxonomy" id="1491724"/>
    <lineage>
        <taxon>Eukaryota</taxon>
        <taxon>Metazoa</taxon>
        <taxon>Ecdysozoa</taxon>
        <taxon>Arthropoda</taxon>
        <taxon>Hexapoda</taxon>
        <taxon>Insecta</taxon>
        <taxon>Pterygota</taxon>
        <taxon>Neoptera</taxon>
        <taxon>Endopterygota</taxon>
        <taxon>Hymenoptera</taxon>
        <taxon>Apocrita</taxon>
        <taxon>Ichneumonoidea</taxon>
        <taxon>Braconidae</taxon>
        <taxon>Proteropinae</taxon>
        <taxon>Proterops</taxon>
    </lineage>
</organism>
<keyword evidence="7 17" id="KW-0679">Respiratory chain</keyword>
<keyword evidence="8 17" id="KW-0812">Transmembrane</keyword>
<feature type="domain" description="NADH:quinone oxidoreductase/Mrp antiporter transmembrane" evidence="18">
    <location>
        <begin position="109"/>
        <end position="393"/>
    </location>
</feature>